<dbReference type="InterPro" id="IPR001138">
    <property type="entry name" value="Zn2Cys6_DnaBD"/>
</dbReference>
<feature type="region of interest" description="Disordered" evidence="8">
    <location>
        <begin position="164"/>
        <end position="214"/>
    </location>
</feature>
<accession>C7GLA0</accession>
<dbReference type="GO" id="GO:0000981">
    <property type="term" value="F:DNA-binding transcription factor activity, RNA polymerase II-specific"/>
    <property type="evidence" value="ECO:0007669"/>
    <property type="project" value="InterPro"/>
</dbReference>
<keyword evidence="9" id="KW-0472">Membrane</keyword>
<organism evidence="11 12">
    <name type="scientific">Saccharomyces cerevisiae (strain JAY291)</name>
    <name type="common">Baker's yeast</name>
    <dbReference type="NCBI Taxonomy" id="574961"/>
    <lineage>
        <taxon>Eukaryota</taxon>
        <taxon>Fungi</taxon>
        <taxon>Dikarya</taxon>
        <taxon>Ascomycota</taxon>
        <taxon>Saccharomycotina</taxon>
        <taxon>Saccharomycetes</taxon>
        <taxon>Saccharomycetales</taxon>
        <taxon>Saccharomycetaceae</taxon>
        <taxon>Saccharomyces</taxon>
    </lineage>
</organism>
<dbReference type="Pfam" id="PF00172">
    <property type="entry name" value="Zn_clus"/>
    <property type="match status" value="1"/>
</dbReference>
<keyword evidence="7" id="KW-0539">Nucleus</keyword>
<keyword evidence="4" id="KW-0805">Transcription regulation</keyword>
<dbReference type="CDD" id="cd00067">
    <property type="entry name" value="GAL4"/>
    <property type="match status" value="1"/>
</dbReference>
<dbReference type="PANTHER" id="PTHR31313">
    <property type="entry name" value="TY1 ENHANCER ACTIVATOR"/>
    <property type="match status" value="1"/>
</dbReference>
<dbReference type="Pfam" id="PF04082">
    <property type="entry name" value="Fungal_trans"/>
    <property type="match status" value="1"/>
</dbReference>
<keyword evidence="2" id="KW-0479">Metal-binding</keyword>
<evidence type="ECO:0000256" key="4">
    <source>
        <dbReference type="ARBA" id="ARBA00023015"/>
    </source>
</evidence>
<dbReference type="SUPFAM" id="SSF57701">
    <property type="entry name" value="Zn2/Cys6 DNA-binding domain"/>
    <property type="match status" value="1"/>
</dbReference>
<evidence type="ECO:0000256" key="9">
    <source>
        <dbReference type="SAM" id="Phobius"/>
    </source>
</evidence>
<dbReference type="Gene3D" id="4.10.240.10">
    <property type="entry name" value="Zn(2)-C6 fungal-type DNA-binding domain"/>
    <property type="match status" value="1"/>
</dbReference>
<feature type="compositionally biased region" description="Basic and acidic residues" evidence="8">
    <location>
        <begin position="862"/>
        <end position="874"/>
    </location>
</feature>
<dbReference type="OrthoDB" id="4064873at2759"/>
<keyword evidence="9" id="KW-0812">Transmembrane</keyword>
<dbReference type="FunFam" id="4.10.240.10:FF:000118">
    <property type="entry name" value="Filamentous growth regulator 27"/>
    <property type="match status" value="1"/>
</dbReference>
<dbReference type="PROSITE" id="PS50048">
    <property type="entry name" value="ZN2_CY6_FUNGAL_2"/>
    <property type="match status" value="1"/>
</dbReference>
<dbReference type="GO" id="GO:0006351">
    <property type="term" value="P:DNA-templated transcription"/>
    <property type="evidence" value="ECO:0007669"/>
    <property type="project" value="InterPro"/>
</dbReference>
<feature type="region of interest" description="Disordered" evidence="8">
    <location>
        <begin position="862"/>
        <end position="888"/>
    </location>
</feature>
<evidence type="ECO:0000256" key="1">
    <source>
        <dbReference type="ARBA" id="ARBA00004123"/>
    </source>
</evidence>
<dbReference type="GO" id="GO:0005634">
    <property type="term" value="C:nucleus"/>
    <property type="evidence" value="ECO:0007669"/>
    <property type="project" value="UniProtKB-SubCell"/>
</dbReference>
<protein>
    <submittedName>
        <fullName evidence="11">Stb4p</fullName>
    </submittedName>
</protein>
<evidence type="ECO:0000256" key="5">
    <source>
        <dbReference type="ARBA" id="ARBA00023125"/>
    </source>
</evidence>
<dbReference type="InterPro" id="IPR036864">
    <property type="entry name" value="Zn2-C6_fun-type_DNA-bd_sf"/>
</dbReference>
<name>C7GLA0_YEAS2</name>
<dbReference type="CDD" id="cd12148">
    <property type="entry name" value="fungal_TF_MHR"/>
    <property type="match status" value="1"/>
</dbReference>
<dbReference type="EMBL" id="ACFL01000033">
    <property type="protein sequence ID" value="EEU08465.1"/>
    <property type="molecule type" value="Genomic_DNA"/>
</dbReference>
<comment type="caution">
    <text evidence="11">The sequence shown here is derived from an EMBL/GenBank/DDBJ whole genome shotgun (WGS) entry which is preliminary data.</text>
</comment>
<feature type="compositionally biased region" description="Low complexity" evidence="8">
    <location>
        <begin position="200"/>
        <end position="212"/>
    </location>
</feature>
<reference evidence="11 12" key="1">
    <citation type="journal article" date="2009" name="Genome Res.">
        <title>Genome structure of a Saccharomyces cerevisiae strain widely used in bioethanol production.</title>
        <authorList>
            <person name="Argueso J.L."/>
            <person name="Carazzolle M.F."/>
            <person name="Mieczkowski P.A."/>
            <person name="Duarte F.M."/>
            <person name="Netto O.V."/>
            <person name="Missawa S.K."/>
            <person name="Galzerani F."/>
            <person name="Costa G.G."/>
            <person name="Vidal R.O."/>
            <person name="Noronha M.F."/>
            <person name="Dominska M."/>
            <person name="Andrietta M.G."/>
            <person name="Andrietta S.R."/>
            <person name="Cunha A.F."/>
            <person name="Gomes L.H."/>
            <person name="Tavares F.C."/>
            <person name="Alcarde A.R."/>
            <person name="Dietrich F.S."/>
            <person name="McCusker J.H."/>
            <person name="Petes T.D."/>
            <person name="Pereira G.A."/>
        </authorList>
    </citation>
    <scope>NUCLEOTIDE SEQUENCE [LARGE SCALE GENOMIC DNA]</scope>
    <source>
        <strain evidence="11 12">JAY291</strain>
    </source>
</reference>
<gene>
    <name evidence="11" type="primary">STB4</name>
    <name evidence="11" type="ORF">C1Q_01014</name>
</gene>
<feature type="compositionally biased region" description="Low complexity" evidence="8">
    <location>
        <begin position="164"/>
        <end position="178"/>
    </location>
</feature>
<dbReference type="SMART" id="SM00906">
    <property type="entry name" value="Fungal_trans"/>
    <property type="match status" value="1"/>
</dbReference>
<dbReference type="GO" id="GO:0008270">
    <property type="term" value="F:zinc ion binding"/>
    <property type="evidence" value="ECO:0007669"/>
    <property type="project" value="InterPro"/>
</dbReference>
<evidence type="ECO:0000313" key="12">
    <source>
        <dbReference type="Proteomes" id="UP000008073"/>
    </source>
</evidence>
<dbReference type="InterPro" id="IPR051615">
    <property type="entry name" value="Transcr_Regulatory_Elem"/>
</dbReference>
<comment type="subcellular location">
    <subcellularLocation>
        <location evidence="1">Nucleus</location>
    </subcellularLocation>
</comment>
<dbReference type="Proteomes" id="UP000008073">
    <property type="component" value="Unassembled WGS sequence"/>
</dbReference>
<feature type="domain" description="Zn(2)-C6 fungal-type" evidence="10">
    <location>
        <begin position="86"/>
        <end position="115"/>
    </location>
</feature>
<evidence type="ECO:0000313" key="11">
    <source>
        <dbReference type="EMBL" id="EEU08465.1"/>
    </source>
</evidence>
<dbReference type="SMART" id="SM00066">
    <property type="entry name" value="GAL4"/>
    <property type="match status" value="1"/>
</dbReference>
<dbReference type="InterPro" id="IPR007219">
    <property type="entry name" value="XnlR_reg_dom"/>
</dbReference>
<dbReference type="PANTHER" id="PTHR31313:SF82">
    <property type="entry name" value="ACTIVATORY PROTEIN CHA4-RELATED"/>
    <property type="match status" value="1"/>
</dbReference>
<dbReference type="AlphaFoldDB" id="C7GLA0"/>
<evidence type="ECO:0000256" key="2">
    <source>
        <dbReference type="ARBA" id="ARBA00022723"/>
    </source>
</evidence>
<proteinExistence type="predicted"/>
<keyword evidence="9" id="KW-1133">Transmembrane helix</keyword>
<feature type="transmembrane region" description="Helical" evidence="9">
    <location>
        <begin position="18"/>
        <end position="35"/>
    </location>
</feature>
<dbReference type="PROSITE" id="PS00463">
    <property type="entry name" value="ZN2_CY6_FUNGAL_1"/>
    <property type="match status" value="1"/>
</dbReference>
<evidence type="ECO:0000256" key="6">
    <source>
        <dbReference type="ARBA" id="ARBA00023163"/>
    </source>
</evidence>
<keyword evidence="5" id="KW-0238">DNA-binding</keyword>
<evidence type="ECO:0000256" key="8">
    <source>
        <dbReference type="SAM" id="MobiDB-lite"/>
    </source>
</evidence>
<keyword evidence="3" id="KW-0862">Zinc</keyword>
<keyword evidence="6" id="KW-0804">Transcription</keyword>
<dbReference type="GO" id="GO:0003677">
    <property type="term" value="F:DNA binding"/>
    <property type="evidence" value="ECO:0007669"/>
    <property type="project" value="UniProtKB-KW"/>
</dbReference>
<evidence type="ECO:0000256" key="3">
    <source>
        <dbReference type="ARBA" id="ARBA00022833"/>
    </source>
</evidence>
<evidence type="ECO:0000256" key="7">
    <source>
        <dbReference type="ARBA" id="ARBA00023242"/>
    </source>
</evidence>
<evidence type="ECO:0000259" key="10">
    <source>
        <dbReference type="PROSITE" id="PS50048"/>
    </source>
</evidence>
<sequence length="949" mass="109775">MSINHEIYYILVFEHRSVAIKLIIVVIVLLQFFLARSRQIDRTWAHTNRKERFREMTAIGNTDDALDTSTAASKENGKGRLRVQKACELCKKRKVKCDGNNPCLNCSKHQKECRYDFKATNRKRRRRQVASAVRDVSKTYAETSESFPRDLLSKSNIIINAPSDGVSSSASNSPNPNSHYHHISSTLPFMSGRPNHTFHSGSNLNGENNNNSFPEDHMAKLLLQLSSKLGNTTKESSIRTTRTNASDVNANPTVVNMKNSQEDCDTNHRSAICDSAEALHNNNINSKENKVINSQITNIVNDHFESPWQTFSLDKYRFHRRYQNILPYYLGVSILKDLSPQTIEYAKLKRPRVQNYGWNLSGGHYLKYKGDFRSQEKNIRHESKFLDFDDPIHLSLINKLLRYYFDEINPVFSIIHEATFWQQYNNKFLRQGKQNNSSANLFTSMLYLILSTTLRFREGHLDGQKGQGTYSNTSLNITFEEKSILIKKPSIEENLFKYAYLIINTLTFEWESFELIQSWLLITFYFRTCYRQTACWNALSQAVNMCNGMSLYLNKFPEIHSTYDESKAWHCFWCCFIMDKLISFQMGRFYQLSLPASEMCEQMNLVKSKKFLQEEDDWFHEETFQMLDLSIIVTQFLKRDAQDLNLNETVQLRSQLGQWYDTFIVGSQTNAYDDNYRYFYQVQPFMTYLDIRLTFEVRQLFCLIAPSSTANNKSLEYVVDTELLISHCQMAIENLAEITRSNLFFVPWWLNLSQLFTVNLICIIYLHAGIAVTQNKAIMQSCQEIWRTLECSKPKNRPSMLPECLWCLKMLNHMFCIRLRDSALQLEATLGTDHGDDTPNRNKFEQFKKVGDNDADVEVDAGEREENADEKQENPHNNSKRVPLATRSHNTTNFDGSIAISPESAVANLGTDTGLPSDVLDTVSKIGNSPNVFDDDLFSNLLWFDQNFA</sequence>